<dbReference type="Gene3D" id="1.10.10.10">
    <property type="entry name" value="Winged helix-like DNA-binding domain superfamily/Winged helix DNA-binding domain"/>
    <property type="match status" value="1"/>
</dbReference>
<dbReference type="EMBL" id="QGDC01000001">
    <property type="protein sequence ID" value="RCH56323.1"/>
    <property type="molecule type" value="Genomic_DNA"/>
</dbReference>
<feature type="domain" description="HTH hxlR-type" evidence="4">
    <location>
        <begin position="16"/>
        <end position="114"/>
    </location>
</feature>
<proteinExistence type="predicted"/>
<accession>A0A367GUF8</accession>
<evidence type="ECO:0000313" key="5">
    <source>
        <dbReference type="EMBL" id="RCH56323.1"/>
    </source>
</evidence>
<comment type="caution">
    <text evidence="5">The sequence shown here is derived from an EMBL/GenBank/DDBJ whole genome shotgun (WGS) entry which is preliminary data.</text>
</comment>
<evidence type="ECO:0000259" key="4">
    <source>
        <dbReference type="PROSITE" id="PS51118"/>
    </source>
</evidence>
<name>A0A367GUF8_9SPHI</name>
<evidence type="ECO:0000313" key="6">
    <source>
        <dbReference type="Proteomes" id="UP000253209"/>
    </source>
</evidence>
<reference evidence="5 6" key="1">
    <citation type="submission" date="2018-05" db="EMBL/GenBank/DDBJ databases">
        <title>Mucilaginibacter hurinus sp. nov., isolated from briquette warehouse soil.</title>
        <authorList>
            <person name="Choi L."/>
        </authorList>
    </citation>
    <scope>NUCLEOTIDE SEQUENCE [LARGE SCALE GENOMIC DNA]</scope>
    <source>
        <strain evidence="5 6">ZR32</strain>
    </source>
</reference>
<evidence type="ECO:0000256" key="3">
    <source>
        <dbReference type="ARBA" id="ARBA00023163"/>
    </source>
</evidence>
<dbReference type="PROSITE" id="PS51118">
    <property type="entry name" value="HTH_HXLR"/>
    <property type="match status" value="1"/>
</dbReference>
<gene>
    <name evidence="5" type="ORF">DJ568_00215</name>
</gene>
<dbReference type="RefSeq" id="WP_114003221.1">
    <property type="nucleotide sequence ID" value="NZ_QGDC01000001.1"/>
</dbReference>
<dbReference type="GO" id="GO:0003677">
    <property type="term" value="F:DNA binding"/>
    <property type="evidence" value="ECO:0007669"/>
    <property type="project" value="UniProtKB-KW"/>
</dbReference>
<keyword evidence="1" id="KW-0805">Transcription regulation</keyword>
<dbReference type="SUPFAM" id="SSF46785">
    <property type="entry name" value="Winged helix' DNA-binding domain"/>
    <property type="match status" value="1"/>
</dbReference>
<dbReference type="Proteomes" id="UP000253209">
    <property type="component" value="Unassembled WGS sequence"/>
</dbReference>
<organism evidence="5 6">
    <name type="scientific">Mucilaginibacter hurinus</name>
    <dbReference type="NCBI Taxonomy" id="2201324"/>
    <lineage>
        <taxon>Bacteria</taxon>
        <taxon>Pseudomonadati</taxon>
        <taxon>Bacteroidota</taxon>
        <taxon>Sphingobacteriia</taxon>
        <taxon>Sphingobacteriales</taxon>
        <taxon>Sphingobacteriaceae</taxon>
        <taxon>Mucilaginibacter</taxon>
    </lineage>
</organism>
<dbReference type="InterPro" id="IPR002577">
    <property type="entry name" value="HTH_HxlR"/>
</dbReference>
<evidence type="ECO:0000256" key="2">
    <source>
        <dbReference type="ARBA" id="ARBA00023125"/>
    </source>
</evidence>
<protein>
    <submittedName>
        <fullName evidence="5">Transcriptional regulator</fullName>
    </submittedName>
</protein>
<keyword evidence="6" id="KW-1185">Reference proteome</keyword>
<dbReference type="InterPro" id="IPR036390">
    <property type="entry name" value="WH_DNA-bd_sf"/>
</dbReference>
<keyword evidence="3" id="KW-0804">Transcription</keyword>
<evidence type="ECO:0000256" key="1">
    <source>
        <dbReference type="ARBA" id="ARBA00023015"/>
    </source>
</evidence>
<keyword evidence="2" id="KW-0238">DNA-binding</keyword>
<dbReference type="PANTHER" id="PTHR33204:SF29">
    <property type="entry name" value="TRANSCRIPTIONAL REGULATOR"/>
    <property type="match status" value="1"/>
</dbReference>
<dbReference type="OrthoDB" id="2619345at2"/>
<dbReference type="Pfam" id="PF01638">
    <property type="entry name" value="HxlR"/>
    <property type="match status" value="1"/>
</dbReference>
<dbReference type="InterPro" id="IPR036388">
    <property type="entry name" value="WH-like_DNA-bd_sf"/>
</dbReference>
<dbReference type="PANTHER" id="PTHR33204">
    <property type="entry name" value="TRANSCRIPTIONAL REGULATOR, MARR FAMILY"/>
    <property type="match status" value="1"/>
</dbReference>
<dbReference type="AlphaFoldDB" id="A0A367GUF8"/>
<sequence length="117" mass="13306">MTEEILDKKACVAAMLPVTDALEVLRGKWKLAIIVSLLHGTKRFGQIAADIPKVTDRMLSKELKDLEMNHLVKRTIHNTFPVTVEYSLTEHGQTLRGIITELRIWGQAHRDHIIAKQ</sequence>